<evidence type="ECO:0000256" key="4">
    <source>
        <dbReference type="ARBA" id="ARBA00049366"/>
    </source>
</evidence>
<name>A0ABW4L8P0_9MICO</name>
<dbReference type="InterPro" id="IPR036152">
    <property type="entry name" value="Asp/glu_Ase-like_sf"/>
</dbReference>
<dbReference type="SFLD" id="SFLDS00057">
    <property type="entry name" value="Glutaminase/Asparaginase"/>
    <property type="match status" value="1"/>
</dbReference>
<dbReference type="EC" id="3.5.1.1" evidence="2"/>
<evidence type="ECO:0000259" key="8">
    <source>
        <dbReference type="Pfam" id="PF17763"/>
    </source>
</evidence>
<evidence type="ECO:0000313" key="9">
    <source>
        <dbReference type="EMBL" id="MFD1719582.1"/>
    </source>
</evidence>
<sequence length="323" mass="33281">MKTVVVIGTGGTIASTRSEDGGAVAMRGAADLLTGVAVDEIEIRSRDLFNLGSFLLRHEHLRRICEAVSDELAREEVDGVVVTHGTDTMEETAYLLSLVHGGDKPVVLTGAQRTADEPDSDGPRNLRDAIAVAASDTARGCGTVIVFAGALYDPARTRKHHTIAAEPFRTSDGGPIGTVRDGVTTVTVRPVRPPALPLPDARFDATRVDVVAVYPGVDAALAEAAVAAGAKGVILAGTGTGNATHAILDWVRAASDSGVAVGLSTRVAAGPVVPIYGNGGGVDLVAAGALQFASVPLFHARLLLALLLATGEDVTQEMVDPYR</sequence>
<dbReference type="PROSITE" id="PS00144">
    <property type="entry name" value="ASN_GLN_ASE_1"/>
    <property type="match status" value="1"/>
</dbReference>
<dbReference type="PRINTS" id="PR00139">
    <property type="entry name" value="ASNGLNASE"/>
</dbReference>
<dbReference type="InterPro" id="IPR027475">
    <property type="entry name" value="Asparaginase/glutaminase_AS2"/>
</dbReference>
<gene>
    <name evidence="9" type="ORF">ACFSE6_17190</name>
</gene>
<evidence type="ECO:0000256" key="5">
    <source>
        <dbReference type="PROSITE-ProRule" id="PRU10099"/>
    </source>
</evidence>
<dbReference type="CDD" id="cd08964">
    <property type="entry name" value="L-asparaginase_II"/>
    <property type="match status" value="1"/>
</dbReference>
<dbReference type="InterPro" id="IPR037152">
    <property type="entry name" value="L-asparaginase_N_sf"/>
</dbReference>
<dbReference type="SMART" id="SM00870">
    <property type="entry name" value="Asparaginase"/>
    <property type="match status" value="1"/>
</dbReference>
<evidence type="ECO:0000256" key="1">
    <source>
        <dbReference type="ARBA" id="ARBA00010518"/>
    </source>
</evidence>
<dbReference type="Gene3D" id="3.40.50.1170">
    <property type="entry name" value="L-asparaginase, N-terminal domain"/>
    <property type="match status" value="1"/>
</dbReference>
<keyword evidence="3" id="KW-0378">Hydrolase</keyword>
<proteinExistence type="inferred from homology"/>
<dbReference type="InterPro" id="IPR027474">
    <property type="entry name" value="L-asparaginase_N"/>
</dbReference>
<evidence type="ECO:0000256" key="6">
    <source>
        <dbReference type="PROSITE-ProRule" id="PRU10100"/>
    </source>
</evidence>
<feature type="active site" evidence="5">
    <location>
        <position position="12"/>
    </location>
</feature>
<dbReference type="PROSITE" id="PS00917">
    <property type="entry name" value="ASN_GLN_ASE_2"/>
    <property type="match status" value="1"/>
</dbReference>
<dbReference type="InterPro" id="IPR004550">
    <property type="entry name" value="AsnASE_II"/>
</dbReference>
<dbReference type="RefSeq" id="WP_388010171.1">
    <property type="nucleotide sequence ID" value="NZ_JBHUEE010000011.1"/>
</dbReference>
<evidence type="ECO:0000313" key="10">
    <source>
        <dbReference type="Proteomes" id="UP001597277"/>
    </source>
</evidence>
<dbReference type="PIRSF" id="PIRSF500176">
    <property type="entry name" value="L_ASNase"/>
    <property type="match status" value="1"/>
</dbReference>
<dbReference type="Gene3D" id="3.40.50.40">
    <property type="match status" value="1"/>
</dbReference>
<dbReference type="PIRSF" id="PIRSF001220">
    <property type="entry name" value="L-ASNase_gatD"/>
    <property type="match status" value="1"/>
</dbReference>
<dbReference type="Proteomes" id="UP001597277">
    <property type="component" value="Unassembled WGS sequence"/>
</dbReference>
<dbReference type="EMBL" id="JBHUEE010000011">
    <property type="protein sequence ID" value="MFD1719582.1"/>
    <property type="molecule type" value="Genomic_DNA"/>
</dbReference>
<dbReference type="PANTHER" id="PTHR11707:SF28">
    <property type="entry name" value="60 KDA LYSOPHOSPHOLIPASE"/>
    <property type="match status" value="1"/>
</dbReference>
<dbReference type="PANTHER" id="PTHR11707">
    <property type="entry name" value="L-ASPARAGINASE"/>
    <property type="match status" value="1"/>
</dbReference>
<accession>A0ABW4L8P0</accession>
<dbReference type="SUPFAM" id="SSF53774">
    <property type="entry name" value="Glutaminase/Asparaginase"/>
    <property type="match status" value="1"/>
</dbReference>
<comment type="catalytic activity">
    <reaction evidence="4">
        <text>L-asparagine + H2O = L-aspartate + NH4(+)</text>
        <dbReference type="Rhea" id="RHEA:21016"/>
        <dbReference type="ChEBI" id="CHEBI:15377"/>
        <dbReference type="ChEBI" id="CHEBI:28938"/>
        <dbReference type="ChEBI" id="CHEBI:29991"/>
        <dbReference type="ChEBI" id="CHEBI:58048"/>
        <dbReference type="EC" id="3.5.1.1"/>
    </reaction>
</comment>
<comment type="caution">
    <text evidence="9">The sequence shown here is derived from an EMBL/GenBank/DDBJ whole genome shotgun (WGS) entry which is preliminary data.</text>
</comment>
<organism evidence="9 10">
    <name type="scientific">Georgenia deserti</name>
    <dbReference type="NCBI Taxonomy" id="2093781"/>
    <lineage>
        <taxon>Bacteria</taxon>
        <taxon>Bacillati</taxon>
        <taxon>Actinomycetota</taxon>
        <taxon>Actinomycetes</taxon>
        <taxon>Micrococcales</taxon>
        <taxon>Bogoriellaceae</taxon>
        <taxon>Georgenia</taxon>
    </lineage>
</organism>
<evidence type="ECO:0000256" key="3">
    <source>
        <dbReference type="ARBA" id="ARBA00022801"/>
    </source>
</evidence>
<dbReference type="Pfam" id="PF17763">
    <property type="entry name" value="Asparaginase_C"/>
    <property type="match status" value="1"/>
</dbReference>
<dbReference type="Pfam" id="PF00710">
    <property type="entry name" value="Asparaginase"/>
    <property type="match status" value="1"/>
</dbReference>
<evidence type="ECO:0000256" key="2">
    <source>
        <dbReference type="ARBA" id="ARBA00012920"/>
    </source>
</evidence>
<dbReference type="InterPro" id="IPR020827">
    <property type="entry name" value="Asparaginase/glutaminase_AS1"/>
</dbReference>
<comment type="similarity">
    <text evidence="1">Belongs to the asparaginase 1 family.</text>
</comment>
<dbReference type="PROSITE" id="PS51732">
    <property type="entry name" value="ASN_GLN_ASE_3"/>
    <property type="match status" value="1"/>
</dbReference>
<dbReference type="InterPro" id="IPR027473">
    <property type="entry name" value="L-asparaginase_C"/>
</dbReference>
<feature type="domain" description="Asparaginase/glutaminase C-terminal" evidence="8">
    <location>
        <begin position="207"/>
        <end position="315"/>
    </location>
</feature>
<feature type="domain" description="L-asparaginase N-terminal" evidence="7">
    <location>
        <begin position="4"/>
        <end position="186"/>
    </location>
</feature>
<dbReference type="InterPro" id="IPR040919">
    <property type="entry name" value="Asparaginase_C"/>
</dbReference>
<evidence type="ECO:0000259" key="7">
    <source>
        <dbReference type="Pfam" id="PF00710"/>
    </source>
</evidence>
<protein>
    <recommendedName>
        <fullName evidence="2">asparaginase</fullName>
        <ecNumber evidence="2">3.5.1.1</ecNumber>
    </recommendedName>
</protein>
<feature type="active site" evidence="6">
    <location>
        <position position="86"/>
    </location>
</feature>
<keyword evidence="10" id="KW-1185">Reference proteome</keyword>
<dbReference type="InterPro" id="IPR006034">
    <property type="entry name" value="Asparaginase/glutaminase-like"/>
</dbReference>
<reference evidence="10" key="1">
    <citation type="journal article" date="2019" name="Int. J. Syst. Evol. Microbiol.">
        <title>The Global Catalogue of Microorganisms (GCM) 10K type strain sequencing project: providing services to taxonomists for standard genome sequencing and annotation.</title>
        <authorList>
            <consortium name="The Broad Institute Genomics Platform"/>
            <consortium name="The Broad Institute Genome Sequencing Center for Infectious Disease"/>
            <person name="Wu L."/>
            <person name="Ma J."/>
        </authorList>
    </citation>
    <scope>NUCLEOTIDE SEQUENCE [LARGE SCALE GENOMIC DNA]</scope>
    <source>
        <strain evidence="10">JCM 17130</strain>
    </source>
</reference>